<gene>
    <name evidence="1" type="ORF">KHY36_09295</name>
</gene>
<comment type="caution">
    <text evidence="1">The sequence shown here is derived from an EMBL/GenBank/DDBJ whole genome shotgun (WGS) entry which is preliminary data.</text>
</comment>
<organism evidence="1 2">
    <name type="scientific">Subdoligranulum variabile</name>
    <dbReference type="NCBI Taxonomy" id="214851"/>
    <lineage>
        <taxon>Bacteria</taxon>
        <taxon>Bacillati</taxon>
        <taxon>Bacillota</taxon>
        <taxon>Clostridia</taxon>
        <taxon>Eubacteriales</taxon>
        <taxon>Oscillospiraceae</taxon>
        <taxon>Subdoligranulum</taxon>
    </lineage>
</organism>
<evidence type="ECO:0000313" key="1">
    <source>
        <dbReference type="EMBL" id="MBS5332709.1"/>
    </source>
</evidence>
<dbReference type="Proteomes" id="UP000759273">
    <property type="component" value="Unassembled WGS sequence"/>
</dbReference>
<protein>
    <submittedName>
        <fullName evidence="1">Uncharacterized protein</fullName>
    </submittedName>
</protein>
<accession>A0A943DD91</accession>
<sequence length="78" mass="8952">MMLFYTTQKQGYHVDELYTYELMNYPGSFYALTGGFVLYGHIYNADDLLTLAESALPIAHAELLTDTARCPVYYIKLK</sequence>
<reference evidence="1" key="1">
    <citation type="submission" date="2021-02" db="EMBL/GenBank/DDBJ databases">
        <title>Infant gut strain persistence is associated with maternal origin, phylogeny, and functional potential including surface adhesion and iron acquisition.</title>
        <authorList>
            <person name="Lou Y.C."/>
        </authorList>
    </citation>
    <scope>NUCLEOTIDE SEQUENCE</scope>
    <source>
        <strain evidence="1">L3_101_000M1_dasL3_101_000M1_concoct_87</strain>
    </source>
</reference>
<evidence type="ECO:0000313" key="2">
    <source>
        <dbReference type="Proteomes" id="UP000759273"/>
    </source>
</evidence>
<proteinExistence type="predicted"/>
<dbReference type="EMBL" id="JAGZGG010000021">
    <property type="protein sequence ID" value="MBS5332709.1"/>
    <property type="molecule type" value="Genomic_DNA"/>
</dbReference>
<name>A0A943DD91_9FIRM</name>
<dbReference type="AlphaFoldDB" id="A0A943DD91"/>